<evidence type="ECO:0000256" key="4">
    <source>
        <dbReference type="ARBA" id="ARBA00022777"/>
    </source>
</evidence>
<evidence type="ECO:0000259" key="7">
    <source>
        <dbReference type="Pfam" id="PF09863"/>
    </source>
</evidence>
<reference evidence="8" key="1">
    <citation type="submission" date="2020-12" db="EMBL/GenBank/DDBJ databases">
        <title>Marinomonas arctica sp. nov., a psychrotolerant bacterium isolated from the Arctic.</title>
        <authorList>
            <person name="Zhang Y."/>
        </authorList>
    </citation>
    <scope>NUCLEOTIDE SEQUENCE</scope>
    <source>
        <strain evidence="8">C1424</strain>
    </source>
</reference>
<dbReference type="AlphaFoldDB" id="A0A934JP31"/>
<evidence type="ECO:0000313" key="8">
    <source>
        <dbReference type="EMBL" id="MBJ7538033.1"/>
    </source>
</evidence>
<evidence type="ECO:0000256" key="3">
    <source>
        <dbReference type="ARBA" id="ARBA00022741"/>
    </source>
</evidence>
<keyword evidence="4" id="KW-0418">Kinase</keyword>
<dbReference type="InterPro" id="IPR029056">
    <property type="entry name" value="Ribokinase-like"/>
</dbReference>
<name>A0A934JP31_9GAMM</name>
<organism evidence="8 9">
    <name type="scientific">Marinomonas transparens</name>
    <dbReference type="NCBI Taxonomy" id="2795388"/>
    <lineage>
        <taxon>Bacteria</taxon>
        <taxon>Pseudomonadati</taxon>
        <taxon>Pseudomonadota</taxon>
        <taxon>Gammaproteobacteria</taxon>
        <taxon>Oceanospirillales</taxon>
        <taxon>Oceanospirillaceae</taxon>
        <taxon>Marinomonas</taxon>
    </lineage>
</organism>
<dbReference type="EC" id="2.7.1.92" evidence="8"/>
<comment type="similarity">
    <text evidence="1">Belongs to the carbohydrate kinase PfkB family.</text>
</comment>
<dbReference type="CDD" id="cd01166">
    <property type="entry name" value="KdgK"/>
    <property type="match status" value="1"/>
</dbReference>
<gene>
    <name evidence="8" type="primary">iolC</name>
    <name evidence="8" type="ORF">I8J31_10145</name>
</gene>
<dbReference type="InterPro" id="IPR002173">
    <property type="entry name" value="Carboh/pur_kinase_PfkB_CS"/>
</dbReference>
<dbReference type="PANTHER" id="PTHR43085">
    <property type="entry name" value="HEXOKINASE FAMILY MEMBER"/>
    <property type="match status" value="1"/>
</dbReference>
<dbReference type="Gene3D" id="3.20.20.70">
    <property type="entry name" value="Aldolase class I"/>
    <property type="match status" value="1"/>
</dbReference>
<protein>
    <submittedName>
        <fullName evidence="8">5-dehydro-2-deoxygluconokinase</fullName>
        <ecNumber evidence="8">2.7.1.92</ecNumber>
    </submittedName>
</protein>
<dbReference type="InterPro" id="IPR013785">
    <property type="entry name" value="Aldolase_TIM"/>
</dbReference>
<comment type="caution">
    <text evidence="8">The sequence shown here is derived from an EMBL/GenBank/DDBJ whole genome shotgun (WGS) entry which is preliminary data.</text>
</comment>
<accession>A0A934JP31</accession>
<keyword evidence="2 8" id="KW-0808">Transferase</keyword>
<dbReference type="PANTHER" id="PTHR43085:SF49">
    <property type="entry name" value="5-DEHYDRO-2-DEOXYGLUCONOKINASE"/>
    <property type="match status" value="1"/>
</dbReference>
<dbReference type="Proteomes" id="UP000628710">
    <property type="component" value="Unassembled WGS sequence"/>
</dbReference>
<dbReference type="RefSeq" id="WP_199468397.1">
    <property type="nucleotide sequence ID" value="NZ_JAEMNX010000010.1"/>
</dbReference>
<dbReference type="InterPro" id="IPR018659">
    <property type="entry name" value="DUF2090"/>
</dbReference>
<dbReference type="EMBL" id="JAEMNX010000010">
    <property type="protein sequence ID" value="MBJ7538033.1"/>
    <property type="molecule type" value="Genomic_DNA"/>
</dbReference>
<proteinExistence type="inferred from homology"/>
<evidence type="ECO:0000256" key="1">
    <source>
        <dbReference type="ARBA" id="ARBA00010688"/>
    </source>
</evidence>
<dbReference type="InterPro" id="IPR023314">
    <property type="entry name" value="Myo_inos_IolC-like_sf"/>
</dbReference>
<dbReference type="InterPro" id="IPR030830">
    <property type="entry name" value="Myo_inos_IolC"/>
</dbReference>
<evidence type="ECO:0000256" key="5">
    <source>
        <dbReference type="ARBA" id="ARBA00022840"/>
    </source>
</evidence>
<evidence type="ECO:0000313" key="9">
    <source>
        <dbReference type="Proteomes" id="UP000628710"/>
    </source>
</evidence>
<dbReference type="InterPro" id="IPR050306">
    <property type="entry name" value="PfkB_Carbo_kinase"/>
</dbReference>
<keyword evidence="5" id="KW-0067">ATP-binding</keyword>
<dbReference type="GO" id="GO:0047590">
    <property type="term" value="F:5-dehydro-2-deoxygluconokinase activity"/>
    <property type="evidence" value="ECO:0007669"/>
    <property type="project" value="UniProtKB-EC"/>
</dbReference>
<dbReference type="Gene3D" id="2.20.150.10">
    <property type="entry name" value="putative 5-dehydro-2- deoxygluconokinase"/>
    <property type="match status" value="1"/>
</dbReference>
<keyword evidence="3" id="KW-0547">Nucleotide-binding</keyword>
<dbReference type="Pfam" id="PF00294">
    <property type="entry name" value="PfkB"/>
    <property type="match status" value="1"/>
</dbReference>
<dbReference type="Pfam" id="PF09863">
    <property type="entry name" value="DUF2090"/>
    <property type="match status" value="1"/>
</dbReference>
<evidence type="ECO:0000256" key="2">
    <source>
        <dbReference type="ARBA" id="ARBA00022679"/>
    </source>
</evidence>
<feature type="domain" description="DUF2090" evidence="7">
    <location>
        <begin position="326"/>
        <end position="635"/>
    </location>
</feature>
<dbReference type="InterPro" id="IPR011611">
    <property type="entry name" value="PfkB_dom"/>
</dbReference>
<evidence type="ECO:0000259" key="6">
    <source>
        <dbReference type="Pfam" id="PF00294"/>
    </source>
</evidence>
<sequence>MHNHKKLDLICLGRAAVDLYSEQIGSRLEDVSSFAKYLGGSSGNMAFGTARLGLKSAMLTRVGNEHMGRFVREELERAGVDTSHVITDPQRLTALVILGIKDQDTFPLIFYRNDCADMAVSKDDFDADFIGSAKALVISGTHFSTESTYETSKQAIAYAKQAGTKCALDIDYRPVLWGLTNPGDGETRFISNEKVSAHLQSILGDFDLIVGTEEEVHIAGGSTNTITALKKIRELSTATIVLKLGSQGCTVLEGDIPDSENDFELHTGVRVDVMNVLGAGDAFISGYLRGWIRNESPTKCCVYANACGALVVSRHGCAPAIPSAEELDNYIARAESIERPDLDQELNHLHRVTTERLPYDWQDLCILAFDHRKQLFDMAKQAGADLGRIKTLKRLMVEALEVGSKQLGSSQYGVLIDDTYGQDALNDVTGKGLWIGRPVELPSSRPIELEGGRSIGSRLKSWPKEHIVKCLVFYHSQDEVELRVAQERQVIELYKACCMSGHEFLLEIIPPRDKEHDDSVFTDTIQRFYHLNVRPDWWKLPPQSKSNWQAITDIVNKYDKHCRGVVMLGLDAPMEELKEGFANSAGFDICKGFAVGRSIFSGPSREWLANRYTDQQFIDGIVANYLELVAYWKQRYDHSSLSDSSQLAQEQA</sequence>
<dbReference type="SUPFAM" id="SSF53613">
    <property type="entry name" value="Ribokinase-like"/>
    <property type="match status" value="1"/>
</dbReference>
<keyword evidence="9" id="KW-1185">Reference proteome</keyword>
<dbReference type="Gene3D" id="3.40.1190.20">
    <property type="match status" value="1"/>
</dbReference>
<dbReference type="GO" id="GO:0005524">
    <property type="term" value="F:ATP binding"/>
    <property type="evidence" value="ECO:0007669"/>
    <property type="project" value="UniProtKB-KW"/>
</dbReference>
<dbReference type="NCBIfam" id="TIGR04382">
    <property type="entry name" value="myo_inos_iolC_N"/>
    <property type="match status" value="1"/>
</dbReference>
<dbReference type="PROSITE" id="PS00584">
    <property type="entry name" value="PFKB_KINASES_2"/>
    <property type="match status" value="1"/>
</dbReference>
<feature type="domain" description="Carbohydrate kinase PfkB" evidence="6">
    <location>
        <begin position="8"/>
        <end position="322"/>
    </location>
</feature>